<keyword evidence="3 8" id="KW-0418">Kinase</keyword>
<keyword evidence="2 8" id="KW-0547">Nucleotide-binding</keyword>
<keyword evidence="1 8" id="KW-0808">Transferase</keyword>
<dbReference type="HAMAP" id="MF_00361">
    <property type="entry name" value="NAD_kinase"/>
    <property type="match status" value="1"/>
</dbReference>
<evidence type="ECO:0000256" key="5">
    <source>
        <dbReference type="ARBA" id="ARBA00022857"/>
    </source>
</evidence>
<evidence type="ECO:0000256" key="4">
    <source>
        <dbReference type="ARBA" id="ARBA00022840"/>
    </source>
</evidence>
<comment type="subcellular location">
    <subcellularLocation>
        <location evidence="8">Cytoplasm</location>
    </subcellularLocation>
</comment>
<evidence type="ECO:0000313" key="9">
    <source>
        <dbReference type="EMBL" id="KGL67016.1"/>
    </source>
</evidence>
<comment type="similarity">
    <text evidence="8">Belongs to the NAD kinase family.</text>
</comment>
<keyword evidence="5 8" id="KW-0521">NADP</keyword>
<gene>
    <name evidence="8 10" type="primary">nadK</name>
    <name evidence="10" type="ORF">LMUP508_01055</name>
    <name evidence="9" type="ORF">LX03_04255</name>
</gene>
<dbReference type="GeneID" id="57113715"/>
<dbReference type="GO" id="GO:0005524">
    <property type="term" value="F:ATP binding"/>
    <property type="evidence" value="ECO:0007669"/>
    <property type="project" value="UniProtKB-KW"/>
</dbReference>
<dbReference type="Gene3D" id="3.40.50.10330">
    <property type="entry name" value="Probable inorganic polyphosphate/atp-NAD kinase, domain 1"/>
    <property type="match status" value="1"/>
</dbReference>
<proteinExistence type="inferred from homology"/>
<dbReference type="GO" id="GO:0019674">
    <property type="term" value="P:NAD+ metabolic process"/>
    <property type="evidence" value="ECO:0007669"/>
    <property type="project" value="InterPro"/>
</dbReference>
<dbReference type="GO" id="GO:0046872">
    <property type="term" value="F:metal ion binding"/>
    <property type="evidence" value="ECO:0007669"/>
    <property type="project" value="UniProtKB-UniRule"/>
</dbReference>
<dbReference type="EMBL" id="JROC01000029">
    <property type="protein sequence ID" value="KGL67016.1"/>
    <property type="molecule type" value="Genomic_DNA"/>
</dbReference>
<dbReference type="Gene3D" id="2.60.200.30">
    <property type="entry name" value="Probable inorganic polyphosphate/atp-NAD kinase, domain 2"/>
    <property type="match status" value="1"/>
</dbReference>
<dbReference type="AlphaFoldDB" id="A0A099YC78"/>
<feature type="binding site" evidence="8">
    <location>
        <position position="185"/>
    </location>
    <ligand>
        <name>NAD(+)</name>
        <dbReference type="ChEBI" id="CHEBI:57540"/>
    </ligand>
</feature>
<evidence type="ECO:0000256" key="8">
    <source>
        <dbReference type="HAMAP-Rule" id="MF_00361"/>
    </source>
</evidence>
<feature type="binding site" evidence="8">
    <location>
        <position position="148"/>
    </location>
    <ligand>
        <name>NAD(+)</name>
        <dbReference type="ChEBI" id="CHEBI:57540"/>
    </ligand>
</feature>
<dbReference type="EMBL" id="CABFNH010000012">
    <property type="protein sequence ID" value="VTZ90125.1"/>
    <property type="molecule type" value="Genomic_DNA"/>
</dbReference>
<evidence type="ECO:0000313" key="12">
    <source>
        <dbReference type="Proteomes" id="UP000365705"/>
    </source>
</evidence>
<feature type="active site" description="Proton acceptor" evidence="8">
    <location>
        <position position="46"/>
    </location>
</feature>
<dbReference type="InterPro" id="IPR016064">
    <property type="entry name" value="NAD/diacylglycerol_kinase_sf"/>
</dbReference>
<dbReference type="GO" id="GO:0005737">
    <property type="term" value="C:cytoplasm"/>
    <property type="evidence" value="ECO:0007669"/>
    <property type="project" value="UniProtKB-SubCell"/>
</dbReference>
<organism evidence="9 11">
    <name type="scientific">Limosilactobacillus mucosae</name>
    <name type="common">Lactobacillus mucosae</name>
    <dbReference type="NCBI Taxonomy" id="97478"/>
    <lineage>
        <taxon>Bacteria</taxon>
        <taxon>Bacillati</taxon>
        <taxon>Bacillota</taxon>
        <taxon>Bacilli</taxon>
        <taxon>Lactobacillales</taxon>
        <taxon>Lactobacillaceae</taxon>
        <taxon>Limosilactobacillus</taxon>
    </lineage>
</organism>
<evidence type="ECO:0000313" key="10">
    <source>
        <dbReference type="EMBL" id="VTZ90125.1"/>
    </source>
</evidence>
<sequence length="270" mass="30634">MRVAIFNYESPESLRVRKLLLNRLEEETAITYDEQQPDVVITIGGDGTLISAFHHYEDRLSTIRFVGIHTGHLGFYTDWRNFEVEDLVESLQNDSGQSVSYPLLEMSATYDDGEIERRVALNESTLRNIVKTMVCDVYINNQLFERFRGDGLVISTPTGSTAYNKSVGGAILDPRIIGFQLGEMASLNNRVFRTLGSPVVFGSDTKLTLRLPDDSGTVLSCDRDQIMMDSQSHRLVDVSYRVSDKVIRFAKYRHTNFWDRVKDSFIGGIQ</sequence>
<dbReference type="Proteomes" id="UP000365705">
    <property type="component" value="Unassembled WGS sequence"/>
</dbReference>
<evidence type="ECO:0000313" key="11">
    <source>
        <dbReference type="Proteomes" id="UP000030001"/>
    </source>
</evidence>
<dbReference type="Pfam" id="PF01513">
    <property type="entry name" value="NAD_kinase"/>
    <property type="match status" value="1"/>
</dbReference>
<dbReference type="GO" id="GO:0006741">
    <property type="term" value="P:NADP+ biosynthetic process"/>
    <property type="evidence" value="ECO:0007669"/>
    <property type="project" value="UniProtKB-UniRule"/>
</dbReference>
<feature type="binding site" evidence="8">
    <location>
        <begin position="161"/>
        <end position="166"/>
    </location>
    <ligand>
        <name>NAD(+)</name>
        <dbReference type="ChEBI" id="CHEBI:57540"/>
    </ligand>
</feature>
<reference evidence="9 11" key="1">
    <citation type="submission" date="2014-09" db="EMBL/GenBank/DDBJ databases">
        <title>Lactobacillus mucosae CRL573 Genome Sequencing.</title>
        <authorList>
            <person name="Bleckwedel J."/>
            <person name="Teran L.C."/>
            <person name="Bonacina J."/>
            <person name="Saavedra L."/>
            <person name="Mozzi F.B."/>
            <person name="Raya R.R."/>
        </authorList>
    </citation>
    <scope>NUCLEOTIDE SEQUENCE [LARGE SCALE GENOMIC DNA]</scope>
    <source>
        <strain evidence="9 11">CRL573</strain>
    </source>
</reference>
<reference evidence="10 12" key="2">
    <citation type="submission" date="2019-06" db="EMBL/GenBank/DDBJ databases">
        <authorList>
            <person name="Rodrigo-Torres L."/>
            <person name="Arahal R. D."/>
            <person name="Lucena T."/>
        </authorList>
    </citation>
    <scope>NUCLEOTIDE SEQUENCE [LARGE SCALE GENOMIC DNA]</scope>
    <source>
        <strain evidence="10 12">INIA P508</strain>
    </source>
</reference>
<feature type="binding site" evidence="8">
    <location>
        <begin position="122"/>
        <end position="123"/>
    </location>
    <ligand>
        <name>NAD(+)</name>
        <dbReference type="ChEBI" id="CHEBI:57540"/>
    </ligand>
</feature>
<keyword evidence="4 8" id="KW-0067">ATP-binding</keyword>
<dbReference type="NCBIfam" id="NF003424">
    <property type="entry name" value="PRK04885.1"/>
    <property type="match status" value="1"/>
</dbReference>
<comment type="function">
    <text evidence="8">Involved in the regulation of the intracellular balance of NAD and NADP, and is a key enzyme in the biosynthesis of NADP. Catalyzes specifically the phosphorylation on 2'-hydroxyl of the adenosine moiety of NAD to yield NADP.</text>
</comment>
<dbReference type="PANTHER" id="PTHR20275:SF0">
    <property type="entry name" value="NAD KINASE"/>
    <property type="match status" value="1"/>
</dbReference>
<dbReference type="GO" id="GO:0003951">
    <property type="term" value="F:NAD+ kinase activity"/>
    <property type="evidence" value="ECO:0007669"/>
    <property type="project" value="UniProtKB-UniRule"/>
</dbReference>
<keyword evidence="8" id="KW-0963">Cytoplasm</keyword>
<dbReference type="PANTHER" id="PTHR20275">
    <property type="entry name" value="NAD KINASE"/>
    <property type="match status" value="1"/>
</dbReference>
<feature type="binding site" evidence="8">
    <location>
        <begin position="46"/>
        <end position="47"/>
    </location>
    <ligand>
        <name>NAD(+)</name>
        <dbReference type="ChEBI" id="CHEBI:57540"/>
    </ligand>
</feature>
<dbReference type="InterPro" id="IPR017437">
    <property type="entry name" value="ATP-NAD_kinase_PpnK-typ_C"/>
</dbReference>
<dbReference type="EC" id="2.7.1.23" evidence="8"/>
<feature type="binding site" evidence="8">
    <location>
        <position position="231"/>
    </location>
    <ligand>
        <name>NAD(+)</name>
        <dbReference type="ChEBI" id="CHEBI:57540"/>
    </ligand>
</feature>
<dbReference type="InterPro" id="IPR017438">
    <property type="entry name" value="ATP-NAD_kinase_N"/>
</dbReference>
<accession>A0A099YC78</accession>
<dbReference type="RefSeq" id="WP_034539851.1">
    <property type="nucleotide sequence ID" value="NZ_CABFNH010000012.1"/>
</dbReference>
<protein>
    <recommendedName>
        <fullName evidence="8">NAD kinase</fullName>
        <ecNumber evidence="8">2.7.1.23</ecNumber>
    </recommendedName>
    <alternativeName>
        <fullName evidence="8">ATP-dependent NAD kinase</fullName>
    </alternativeName>
</protein>
<name>A0A099YC78_LIMMU</name>
<evidence type="ECO:0000256" key="6">
    <source>
        <dbReference type="ARBA" id="ARBA00023027"/>
    </source>
</evidence>
<dbReference type="SUPFAM" id="SSF111331">
    <property type="entry name" value="NAD kinase/diacylglycerol kinase-like"/>
    <property type="match status" value="1"/>
</dbReference>
<dbReference type="Pfam" id="PF20143">
    <property type="entry name" value="NAD_kinase_C"/>
    <property type="match status" value="1"/>
</dbReference>
<comment type="catalytic activity">
    <reaction evidence="7 8">
        <text>NAD(+) + ATP = ADP + NADP(+) + H(+)</text>
        <dbReference type="Rhea" id="RHEA:18629"/>
        <dbReference type="ChEBI" id="CHEBI:15378"/>
        <dbReference type="ChEBI" id="CHEBI:30616"/>
        <dbReference type="ChEBI" id="CHEBI:57540"/>
        <dbReference type="ChEBI" id="CHEBI:58349"/>
        <dbReference type="ChEBI" id="CHEBI:456216"/>
        <dbReference type="EC" id="2.7.1.23"/>
    </reaction>
</comment>
<feature type="binding site" evidence="8">
    <location>
        <position position="150"/>
    </location>
    <ligand>
        <name>NAD(+)</name>
        <dbReference type="ChEBI" id="CHEBI:57540"/>
    </ligand>
</feature>
<dbReference type="InterPro" id="IPR002504">
    <property type="entry name" value="NADK"/>
</dbReference>
<comment type="cofactor">
    <cofactor evidence="8">
        <name>a divalent metal cation</name>
        <dbReference type="ChEBI" id="CHEBI:60240"/>
    </cofactor>
</comment>
<keyword evidence="6 8" id="KW-0520">NAD</keyword>
<evidence type="ECO:0000256" key="7">
    <source>
        <dbReference type="ARBA" id="ARBA00047925"/>
    </source>
</evidence>
<evidence type="ECO:0000256" key="1">
    <source>
        <dbReference type="ARBA" id="ARBA00022679"/>
    </source>
</evidence>
<evidence type="ECO:0000256" key="2">
    <source>
        <dbReference type="ARBA" id="ARBA00022741"/>
    </source>
</evidence>
<dbReference type="Proteomes" id="UP000030001">
    <property type="component" value="Unassembled WGS sequence"/>
</dbReference>
<comment type="caution">
    <text evidence="8">Lacks conserved residue(s) required for the propagation of feature annotation.</text>
</comment>
<dbReference type="GO" id="GO:0051287">
    <property type="term" value="F:NAD binding"/>
    <property type="evidence" value="ECO:0007669"/>
    <property type="project" value="UniProtKB-ARBA"/>
</dbReference>
<evidence type="ECO:0000256" key="3">
    <source>
        <dbReference type="ARBA" id="ARBA00022777"/>
    </source>
</evidence>